<feature type="transmembrane region" description="Helical" evidence="1">
    <location>
        <begin position="92"/>
        <end position="111"/>
    </location>
</feature>
<accession>A0ABS4TJJ0</accession>
<proteinExistence type="predicted"/>
<evidence type="ECO:0000313" key="3">
    <source>
        <dbReference type="Proteomes" id="UP001519332"/>
    </source>
</evidence>
<sequence>MSTDLPSSAGGLDPGRLWAGGLATAVVAGLIAVAGILVARGLFDVAVLAPKGEGLWGNANTATYALSAGACALAATALLQLLAASTPGFGRFFTWIMLLLTVVATALPLSLDVEQSSMIATAVINYVIGIAILTILNGVARSAGHVTRGQSR</sequence>
<comment type="caution">
    <text evidence="2">The sequence shown here is derived from an EMBL/GenBank/DDBJ whole genome shotgun (WGS) entry which is preliminary data.</text>
</comment>
<dbReference type="Pfam" id="PF19545">
    <property type="entry name" value="DUF6069"/>
    <property type="match status" value="1"/>
</dbReference>
<dbReference type="Proteomes" id="UP001519332">
    <property type="component" value="Unassembled WGS sequence"/>
</dbReference>
<evidence type="ECO:0008006" key="4">
    <source>
        <dbReference type="Google" id="ProtNLM"/>
    </source>
</evidence>
<name>A0ABS4TJJ0_9PSEU</name>
<keyword evidence="1" id="KW-0812">Transmembrane</keyword>
<dbReference type="EMBL" id="JAGINW010000001">
    <property type="protein sequence ID" value="MBP2324583.1"/>
    <property type="molecule type" value="Genomic_DNA"/>
</dbReference>
<feature type="transmembrane region" description="Helical" evidence="1">
    <location>
        <begin position="21"/>
        <end position="43"/>
    </location>
</feature>
<dbReference type="InterPro" id="IPR045713">
    <property type="entry name" value="DUF6069"/>
</dbReference>
<organism evidence="2 3">
    <name type="scientific">Kibdelosporangium banguiense</name>
    <dbReference type="NCBI Taxonomy" id="1365924"/>
    <lineage>
        <taxon>Bacteria</taxon>
        <taxon>Bacillati</taxon>
        <taxon>Actinomycetota</taxon>
        <taxon>Actinomycetes</taxon>
        <taxon>Pseudonocardiales</taxon>
        <taxon>Pseudonocardiaceae</taxon>
        <taxon>Kibdelosporangium</taxon>
    </lineage>
</organism>
<keyword evidence="1" id="KW-1133">Transmembrane helix</keyword>
<reference evidence="2 3" key="1">
    <citation type="submission" date="2021-03" db="EMBL/GenBank/DDBJ databases">
        <title>Sequencing the genomes of 1000 actinobacteria strains.</title>
        <authorList>
            <person name="Klenk H.-P."/>
        </authorList>
    </citation>
    <scope>NUCLEOTIDE SEQUENCE [LARGE SCALE GENOMIC DNA]</scope>
    <source>
        <strain evidence="2 3">DSM 46670</strain>
    </source>
</reference>
<evidence type="ECO:0000313" key="2">
    <source>
        <dbReference type="EMBL" id="MBP2324583.1"/>
    </source>
</evidence>
<protein>
    <recommendedName>
        <fullName evidence="4">DUF4383 domain-containing protein</fullName>
    </recommendedName>
</protein>
<gene>
    <name evidence="2" type="ORF">JOF56_004968</name>
</gene>
<feature type="transmembrane region" description="Helical" evidence="1">
    <location>
        <begin position="117"/>
        <end position="140"/>
    </location>
</feature>
<feature type="transmembrane region" description="Helical" evidence="1">
    <location>
        <begin position="63"/>
        <end position="85"/>
    </location>
</feature>
<evidence type="ECO:0000256" key="1">
    <source>
        <dbReference type="SAM" id="Phobius"/>
    </source>
</evidence>
<keyword evidence="3" id="KW-1185">Reference proteome</keyword>
<keyword evidence="1" id="KW-0472">Membrane</keyword>
<dbReference type="RefSeq" id="WP_307855241.1">
    <property type="nucleotide sequence ID" value="NZ_JAGINW010000001.1"/>
</dbReference>